<organism evidence="11 12">
    <name type="scientific">Woeseia oceani</name>
    <dbReference type="NCBI Taxonomy" id="1548547"/>
    <lineage>
        <taxon>Bacteria</taxon>
        <taxon>Pseudomonadati</taxon>
        <taxon>Pseudomonadota</taxon>
        <taxon>Gammaproteobacteria</taxon>
        <taxon>Woeseiales</taxon>
        <taxon>Woeseiaceae</taxon>
        <taxon>Woeseia</taxon>
    </lineage>
</organism>
<evidence type="ECO:0000256" key="9">
    <source>
        <dbReference type="SAM" id="SignalP"/>
    </source>
</evidence>
<name>A0A193LI35_9GAMM</name>
<evidence type="ECO:0000313" key="12">
    <source>
        <dbReference type="Proteomes" id="UP000092695"/>
    </source>
</evidence>
<dbReference type="Gene3D" id="3.40.50.720">
    <property type="entry name" value="NAD(P)-binding Rossmann-like Domain"/>
    <property type="match status" value="2"/>
</dbReference>
<comment type="cofactor">
    <cofactor evidence="1">
        <name>FAD</name>
        <dbReference type="ChEBI" id="CHEBI:57692"/>
    </cofactor>
</comment>
<dbReference type="InterPro" id="IPR023209">
    <property type="entry name" value="DAO"/>
</dbReference>
<dbReference type="SUPFAM" id="SSF51971">
    <property type="entry name" value="Nucleotide-binding domain"/>
    <property type="match status" value="1"/>
</dbReference>
<dbReference type="PANTHER" id="PTHR11530:SF11">
    <property type="entry name" value="D-ASPARTATE OXIDASE"/>
    <property type="match status" value="1"/>
</dbReference>
<keyword evidence="3" id="KW-0285">Flavoprotein</keyword>
<feature type="signal peptide" evidence="9">
    <location>
        <begin position="1"/>
        <end position="21"/>
    </location>
</feature>
<evidence type="ECO:0000256" key="7">
    <source>
        <dbReference type="ARBA" id="ARBA00039751"/>
    </source>
</evidence>
<proteinExistence type="inferred from homology"/>
<feature type="chain" id="PRO_5008260253" description="D-amino-acid oxidase" evidence="9">
    <location>
        <begin position="22"/>
        <end position="380"/>
    </location>
</feature>
<gene>
    <name evidence="11" type="ORF">BA177_13365</name>
</gene>
<evidence type="ECO:0000256" key="8">
    <source>
        <dbReference type="ARBA" id="ARBA00049547"/>
    </source>
</evidence>
<comment type="catalytic activity">
    <reaction evidence="8">
        <text>a D-alpha-amino acid + O2 + H2O = a 2-oxocarboxylate + H2O2 + NH4(+)</text>
        <dbReference type="Rhea" id="RHEA:21816"/>
        <dbReference type="ChEBI" id="CHEBI:15377"/>
        <dbReference type="ChEBI" id="CHEBI:15379"/>
        <dbReference type="ChEBI" id="CHEBI:16240"/>
        <dbReference type="ChEBI" id="CHEBI:28938"/>
        <dbReference type="ChEBI" id="CHEBI:35179"/>
        <dbReference type="ChEBI" id="CHEBI:59871"/>
        <dbReference type="EC" id="1.4.3.3"/>
    </reaction>
    <physiologicalReaction direction="left-to-right" evidence="8">
        <dbReference type="Rhea" id="RHEA:21817"/>
    </physiologicalReaction>
</comment>
<dbReference type="GO" id="GO:0005737">
    <property type="term" value="C:cytoplasm"/>
    <property type="evidence" value="ECO:0007669"/>
    <property type="project" value="TreeGrafter"/>
</dbReference>
<dbReference type="PANTHER" id="PTHR11530">
    <property type="entry name" value="D-AMINO ACID OXIDASE"/>
    <property type="match status" value="1"/>
</dbReference>
<accession>A0A193LI35</accession>
<dbReference type="EC" id="1.4.3.3" evidence="6"/>
<dbReference type="STRING" id="1548547.BA177_13365"/>
<dbReference type="RefSeq" id="WP_068616998.1">
    <property type="nucleotide sequence ID" value="NZ_CP016268.1"/>
</dbReference>
<keyword evidence="4" id="KW-0274">FAD</keyword>
<keyword evidence="5" id="KW-0560">Oxidoreductase</keyword>
<evidence type="ECO:0000256" key="5">
    <source>
        <dbReference type="ARBA" id="ARBA00023002"/>
    </source>
</evidence>
<feature type="domain" description="FAD dependent oxidoreductase" evidence="10">
    <location>
        <begin position="108"/>
        <end position="367"/>
    </location>
</feature>
<dbReference type="InterPro" id="IPR006076">
    <property type="entry name" value="FAD-dep_OxRdtase"/>
</dbReference>
<evidence type="ECO:0000256" key="6">
    <source>
        <dbReference type="ARBA" id="ARBA00039101"/>
    </source>
</evidence>
<reference evidence="11 12" key="1">
    <citation type="submission" date="2016-06" db="EMBL/GenBank/DDBJ databases">
        <title>Complete genome sequence of a deep-branching marine Gamma Proteobacterium Woeseia oceani type strain XK5.</title>
        <authorList>
            <person name="Mu D."/>
            <person name="Du Z."/>
        </authorList>
    </citation>
    <scope>NUCLEOTIDE SEQUENCE [LARGE SCALE GENOMIC DNA]</scope>
    <source>
        <strain evidence="11 12">XK5</strain>
    </source>
</reference>
<evidence type="ECO:0000313" key="11">
    <source>
        <dbReference type="EMBL" id="ANO52054.1"/>
    </source>
</evidence>
<dbReference type="EMBL" id="CP016268">
    <property type="protein sequence ID" value="ANO52054.1"/>
    <property type="molecule type" value="Genomic_DNA"/>
</dbReference>
<keyword evidence="12" id="KW-1185">Reference proteome</keyword>
<dbReference type="GO" id="GO:0071949">
    <property type="term" value="F:FAD binding"/>
    <property type="evidence" value="ECO:0007669"/>
    <property type="project" value="InterPro"/>
</dbReference>
<dbReference type="GO" id="GO:0019478">
    <property type="term" value="P:D-amino acid catabolic process"/>
    <property type="evidence" value="ECO:0007669"/>
    <property type="project" value="TreeGrafter"/>
</dbReference>
<evidence type="ECO:0000256" key="2">
    <source>
        <dbReference type="ARBA" id="ARBA00006730"/>
    </source>
</evidence>
<comment type="similarity">
    <text evidence="2">Belongs to the DAMOX/DASOX family.</text>
</comment>
<dbReference type="Pfam" id="PF01266">
    <property type="entry name" value="DAO"/>
    <property type="match status" value="1"/>
</dbReference>
<evidence type="ECO:0000256" key="4">
    <source>
        <dbReference type="ARBA" id="ARBA00022827"/>
    </source>
</evidence>
<evidence type="ECO:0000256" key="1">
    <source>
        <dbReference type="ARBA" id="ARBA00001974"/>
    </source>
</evidence>
<dbReference type="SUPFAM" id="SSF54373">
    <property type="entry name" value="FAD-linked reductases, C-terminal domain"/>
    <property type="match status" value="1"/>
</dbReference>
<dbReference type="AlphaFoldDB" id="A0A193LI35"/>
<dbReference type="KEGG" id="woc:BA177_13365"/>
<dbReference type="PROSITE" id="PS51257">
    <property type="entry name" value="PROKAR_LIPOPROTEIN"/>
    <property type="match status" value="1"/>
</dbReference>
<keyword evidence="9" id="KW-0732">Signal</keyword>
<evidence type="ECO:0000256" key="3">
    <source>
        <dbReference type="ARBA" id="ARBA00022630"/>
    </source>
</evidence>
<dbReference type="OrthoDB" id="246701at2"/>
<protein>
    <recommendedName>
        <fullName evidence="7">D-amino-acid oxidase</fullName>
        <ecNumber evidence="6">1.4.3.3</ecNumber>
    </recommendedName>
</protein>
<dbReference type="Proteomes" id="UP000092695">
    <property type="component" value="Chromosome"/>
</dbReference>
<dbReference type="Gene3D" id="3.30.9.10">
    <property type="entry name" value="D-Amino Acid Oxidase, subunit A, domain 2"/>
    <property type="match status" value="1"/>
</dbReference>
<sequence length="380" mass="42299">MTSRRTLLQSLAALPLVGACAGPRISSQQNYTPSGLPLHRVLVSPDRVVRVVTGLRPYRPTGFVVRAEKLGDKAIIHNYGHGGGGITLSWGTSHMALELAMQSEQRRCAVLGCGAVGLASARLLQRHGWDVTIYARDLPPETTSNIAGAQWSPASLYDDGFDDPRFFNDLGIAMRHSYREFQHLVGRHYGVSWVSNYVLSDQPPTGGDIHSRYPDMFPERRALTAMQHPFPAKHGLHFDTMFIEPPVYLPAIMHDYHAAGGKITIRNFQDKQELLTLDEQVIINCTGLGSRNLFDDQDLIPVKGQLVVLKPQADINYLMIKRGIYMFPRQDGVLLGGTFEKNEWSLTPDPAATARILREHAAFFREMDDPWASPWDSSAA</sequence>
<evidence type="ECO:0000259" key="10">
    <source>
        <dbReference type="Pfam" id="PF01266"/>
    </source>
</evidence>
<dbReference type="GO" id="GO:0003884">
    <property type="term" value="F:D-amino-acid oxidase activity"/>
    <property type="evidence" value="ECO:0007669"/>
    <property type="project" value="UniProtKB-EC"/>
</dbReference>